<proteinExistence type="predicted"/>
<organism evidence="1 2">
    <name type="scientific">Cordyceps javanica</name>
    <dbReference type="NCBI Taxonomy" id="43265"/>
    <lineage>
        <taxon>Eukaryota</taxon>
        <taxon>Fungi</taxon>
        <taxon>Dikarya</taxon>
        <taxon>Ascomycota</taxon>
        <taxon>Pezizomycotina</taxon>
        <taxon>Sordariomycetes</taxon>
        <taxon>Hypocreomycetidae</taxon>
        <taxon>Hypocreales</taxon>
        <taxon>Cordycipitaceae</taxon>
        <taxon>Cordyceps</taxon>
    </lineage>
</organism>
<name>A0A545VFX6_9HYPO</name>
<accession>A0A545VFX6</accession>
<gene>
    <name evidence="1" type="ORF">IF1G_00553</name>
</gene>
<dbReference type="Proteomes" id="UP000315783">
    <property type="component" value="Unassembled WGS sequence"/>
</dbReference>
<protein>
    <submittedName>
        <fullName evidence="1">Uncharacterized protein</fullName>
    </submittedName>
</protein>
<dbReference type="EMBL" id="SPUK01000001">
    <property type="protein sequence ID" value="TQW00622.1"/>
    <property type="molecule type" value="Genomic_DNA"/>
</dbReference>
<sequence>MQSGVRSDVIIWPSRDYRQGYQLEGGAAHTGNISYTCQGKVVQKKASKCGINTSMYGSQPPASSSLSCHIRVRELGSRVQD</sequence>
<comment type="caution">
    <text evidence="1">The sequence shown here is derived from an EMBL/GenBank/DDBJ whole genome shotgun (WGS) entry which is preliminary data.</text>
</comment>
<evidence type="ECO:0000313" key="2">
    <source>
        <dbReference type="Proteomes" id="UP000315783"/>
    </source>
</evidence>
<reference evidence="1 2" key="1">
    <citation type="journal article" date="2019" name="Appl. Microbiol. Biotechnol.">
        <title>Genome sequence of Isaria javanica and comparative genome analysis insights into family S53 peptidase evolution in fungal entomopathogens.</title>
        <authorList>
            <person name="Lin R."/>
            <person name="Zhang X."/>
            <person name="Xin B."/>
            <person name="Zou M."/>
            <person name="Gao Y."/>
            <person name="Qin F."/>
            <person name="Hu Q."/>
            <person name="Xie B."/>
            <person name="Cheng X."/>
        </authorList>
    </citation>
    <scope>NUCLEOTIDE SEQUENCE [LARGE SCALE GENOMIC DNA]</scope>
    <source>
        <strain evidence="1 2">IJ1G</strain>
    </source>
</reference>
<keyword evidence="2" id="KW-1185">Reference proteome</keyword>
<evidence type="ECO:0000313" key="1">
    <source>
        <dbReference type="EMBL" id="TQW00622.1"/>
    </source>
</evidence>
<dbReference type="AlphaFoldDB" id="A0A545VFX6"/>